<keyword evidence="2" id="KW-0804">Transcription</keyword>
<keyword evidence="1" id="KW-0805">Transcription regulation</keyword>
<dbReference type="InterPro" id="IPR012074">
    <property type="entry name" value="GAF_ANTAR"/>
</dbReference>
<evidence type="ECO:0000256" key="3">
    <source>
        <dbReference type="SAM" id="MobiDB-lite"/>
    </source>
</evidence>
<dbReference type="SUPFAM" id="SSF55781">
    <property type="entry name" value="GAF domain-like"/>
    <property type="match status" value="1"/>
</dbReference>
<dbReference type="InterPro" id="IPR005561">
    <property type="entry name" value="ANTAR"/>
</dbReference>
<gene>
    <name evidence="5" type="ORF">EV190_10515</name>
</gene>
<evidence type="ECO:0000313" key="6">
    <source>
        <dbReference type="Proteomes" id="UP000295281"/>
    </source>
</evidence>
<dbReference type="Gene3D" id="1.10.10.10">
    <property type="entry name" value="Winged helix-like DNA-binding domain superfamily/Winged helix DNA-binding domain"/>
    <property type="match status" value="1"/>
</dbReference>
<dbReference type="SMART" id="SM01012">
    <property type="entry name" value="ANTAR"/>
    <property type="match status" value="1"/>
</dbReference>
<comment type="caution">
    <text evidence="5">The sequence shown here is derived from an EMBL/GenBank/DDBJ whole genome shotgun (WGS) entry which is preliminary data.</text>
</comment>
<dbReference type="PIRSF" id="PIRSF036625">
    <property type="entry name" value="GAF_ANTAR"/>
    <property type="match status" value="1"/>
</dbReference>
<feature type="region of interest" description="Disordered" evidence="3">
    <location>
        <begin position="246"/>
        <end position="265"/>
    </location>
</feature>
<dbReference type="EMBL" id="SNYN01000005">
    <property type="protein sequence ID" value="TDQ52899.1"/>
    <property type="molecule type" value="Genomic_DNA"/>
</dbReference>
<name>A0A4R6V3Y1_9ACTN</name>
<dbReference type="InterPro" id="IPR029016">
    <property type="entry name" value="GAF-like_dom_sf"/>
</dbReference>
<protein>
    <submittedName>
        <fullName evidence="5">ANTAR domain-containing protein</fullName>
    </submittedName>
</protein>
<evidence type="ECO:0000256" key="1">
    <source>
        <dbReference type="ARBA" id="ARBA00023015"/>
    </source>
</evidence>
<dbReference type="OrthoDB" id="4629915at2"/>
<feature type="domain" description="ANTAR" evidence="4">
    <location>
        <begin position="179"/>
        <end position="240"/>
    </location>
</feature>
<dbReference type="Gene3D" id="3.30.450.40">
    <property type="match status" value="1"/>
</dbReference>
<evidence type="ECO:0000259" key="4">
    <source>
        <dbReference type="PROSITE" id="PS50921"/>
    </source>
</evidence>
<keyword evidence="6" id="KW-1185">Reference proteome</keyword>
<organism evidence="5 6">
    <name type="scientific">Actinorugispora endophytica</name>
    <dbReference type="NCBI Taxonomy" id="1605990"/>
    <lineage>
        <taxon>Bacteria</taxon>
        <taxon>Bacillati</taxon>
        <taxon>Actinomycetota</taxon>
        <taxon>Actinomycetes</taxon>
        <taxon>Streptosporangiales</taxon>
        <taxon>Nocardiopsidaceae</taxon>
        <taxon>Actinorugispora</taxon>
    </lineage>
</organism>
<dbReference type="InterPro" id="IPR036388">
    <property type="entry name" value="WH-like_DNA-bd_sf"/>
</dbReference>
<dbReference type="GO" id="GO:0003723">
    <property type="term" value="F:RNA binding"/>
    <property type="evidence" value="ECO:0007669"/>
    <property type="project" value="InterPro"/>
</dbReference>
<dbReference type="InterPro" id="IPR011006">
    <property type="entry name" value="CheY-like_superfamily"/>
</dbReference>
<dbReference type="RefSeq" id="WP_133741025.1">
    <property type="nucleotide sequence ID" value="NZ_SNYN01000005.1"/>
</dbReference>
<dbReference type="Pfam" id="PF03861">
    <property type="entry name" value="ANTAR"/>
    <property type="match status" value="1"/>
</dbReference>
<dbReference type="SUPFAM" id="SSF52172">
    <property type="entry name" value="CheY-like"/>
    <property type="match status" value="1"/>
</dbReference>
<accession>A0A4R6V3Y1</accession>
<reference evidence="5 6" key="1">
    <citation type="submission" date="2019-03" db="EMBL/GenBank/DDBJ databases">
        <title>Genomic Encyclopedia of Type Strains, Phase IV (KMG-IV): sequencing the most valuable type-strain genomes for metagenomic binning, comparative biology and taxonomic classification.</title>
        <authorList>
            <person name="Goeker M."/>
        </authorList>
    </citation>
    <scope>NUCLEOTIDE SEQUENCE [LARGE SCALE GENOMIC DNA]</scope>
    <source>
        <strain evidence="5 6">DSM 46770</strain>
    </source>
</reference>
<dbReference type="Proteomes" id="UP000295281">
    <property type="component" value="Unassembled WGS sequence"/>
</dbReference>
<proteinExistence type="predicted"/>
<dbReference type="AlphaFoldDB" id="A0A4R6V3Y1"/>
<sequence length="265" mass="28881">MRNSRAITPSAVPDGTPVPVDDPVGLARHLVSLTEAVTTSADVEDATQRVAAMLTADPWPCDHVHVTVRTAKNAPPVIAYSDDVARLLGDCAGFLGDEPVLAVTLPSPDEATETRHTDGRWQRFLERAAEHGVRAIHAARMITSQRAIGVITLYSTDVETLERVGASRISTVIDTIALALEHRIEVANLTRALDTRSLIGTAIGILMERHRIGETDAWQMLSRTSQQLNIRLVDISRRIVDDTRFDGVGRPDREPHVRQAADGEG</sequence>
<evidence type="ECO:0000256" key="2">
    <source>
        <dbReference type="ARBA" id="ARBA00023163"/>
    </source>
</evidence>
<dbReference type="PROSITE" id="PS50921">
    <property type="entry name" value="ANTAR"/>
    <property type="match status" value="1"/>
</dbReference>
<evidence type="ECO:0000313" key="5">
    <source>
        <dbReference type="EMBL" id="TDQ52899.1"/>
    </source>
</evidence>